<keyword evidence="5 8" id="KW-0496">Mitochondrion</keyword>
<evidence type="ECO:0000256" key="1">
    <source>
        <dbReference type="ARBA" id="ARBA00004173"/>
    </source>
</evidence>
<dbReference type="PANTHER" id="PTHR48417:SF1">
    <property type="entry name" value="ATP SYNTHASE F1 SUBUNIT EPSILON"/>
    <property type="match status" value="1"/>
</dbReference>
<protein>
    <recommendedName>
        <fullName evidence="8">ATPase inhibitor, mitochondrial</fullName>
    </recommendedName>
    <alternativeName>
        <fullName evidence="8">ATP synthase F1 subunit epsilon</fullName>
    </alternativeName>
</protein>
<feature type="compositionally biased region" description="Basic and acidic residues" evidence="10">
    <location>
        <begin position="29"/>
        <end position="38"/>
    </location>
</feature>
<comment type="function">
    <text evidence="7">Endogenous F(1)F(o)-ATPase inhibitor limiting ATP depletion when the mitochondrial membrane potential falls below a threshold and the F(1)F(o)-ATP synthase starts hydrolyzing ATP to pump protons out of the mitochondrial matrix. Required to avoid the consumption of cellular ATP when the F(1)F(o)-ATP synthase enzyme acts as an ATP hydrolase. Indirectly acts as a regulator of heme synthesis in erythroid tissues: regulates heme synthesis by modulating the mitochondrial pH and redox potential, allowing FECH to efficiently catalyze the incorporation of iron into protoporphyrin IX to produce heme.</text>
</comment>
<keyword evidence="3" id="KW-0809">Transit peptide</keyword>
<dbReference type="GO" id="GO:0042030">
    <property type="term" value="F:ATPase inhibitor activity"/>
    <property type="evidence" value="ECO:0007669"/>
    <property type="project" value="UniProtKB-UniRule"/>
</dbReference>
<accession>A0AAV6FTI3</accession>
<evidence type="ECO:0000313" key="11">
    <source>
        <dbReference type="EMBL" id="KAG5265855.1"/>
    </source>
</evidence>
<comment type="domain">
    <text evidence="8">Forms an alpha-helical dimer with monomers associated via an antiparallel alpha-helical coiled coil, leaving each N-terminal inhibitory region accessible for interaction with an F1 catalytic domain. The inhibitory N-terminal region binds the alpha(ADP-bound)-beta(ADP-bound) (ATP5F1A-ATP5F1B) interface of F1-ATPase, and also contact the central gamma subunit (ATP5F1C). This dimeric state is favored by pH values below 7.0, and at higher values the dimers associate to form inactive homotetramer, where the inhibitory region is occluded, masking its inhibitory activity.</text>
</comment>
<evidence type="ECO:0000256" key="8">
    <source>
        <dbReference type="RuleBase" id="RU368087"/>
    </source>
</evidence>
<organism evidence="11 12">
    <name type="scientific">Alosa alosa</name>
    <name type="common">allis shad</name>
    <dbReference type="NCBI Taxonomy" id="278164"/>
    <lineage>
        <taxon>Eukaryota</taxon>
        <taxon>Metazoa</taxon>
        <taxon>Chordata</taxon>
        <taxon>Craniata</taxon>
        <taxon>Vertebrata</taxon>
        <taxon>Euteleostomi</taxon>
        <taxon>Actinopterygii</taxon>
        <taxon>Neopterygii</taxon>
        <taxon>Teleostei</taxon>
        <taxon>Clupei</taxon>
        <taxon>Clupeiformes</taxon>
        <taxon>Clupeoidei</taxon>
        <taxon>Clupeidae</taxon>
        <taxon>Alosa</taxon>
    </lineage>
</organism>
<feature type="region of interest" description="Disordered" evidence="10">
    <location>
        <begin position="29"/>
        <end position="61"/>
    </location>
</feature>
<reference evidence="11" key="1">
    <citation type="submission" date="2020-10" db="EMBL/GenBank/DDBJ databases">
        <title>Chromosome-scale genome assembly of the Allis shad, Alosa alosa.</title>
        <authorList>
            <person name="Margot Z."/>
            <person name="Christophe K."/>
            <person name="Cabau C."/>
            <person name="Louis A."/>
            <person name="Berthelot C."/>
            <person name="Parey E."/>
            <person name="Roest Crollius H."/>
            <person name="Montfort J."/>
            <person name="Robinson-Rechavi M."/>
            <person name="Bucao C."/>
            <person name="Bouchez O."/>
            <person name="Gislard M."/>
            <person name="Lluch J."/>
            <person name="Milhes M."/>
            <person name="Lampietro C."/>
            <person name="Lopez Roques C."/>
            <person name="Donnadieu C."/>
            <person name="Braasch I."/>
            <person name="Desvignes T."/>
            <person name="Postlethwait J."/>
            <person name="Bobe J."/>
            <person name="Guiguen Y."/>
        </authorList>
    </citation>
    <scope>NUCLEOTIDE SEQUENCE</scope>
    <source>
        <strain evidence="11">M-15738</strain>
        <tissue evidence="11">Blood</tissue>
    </source>
</reference>
<evidence type="ECO:0000256" key="7">
    <source>
        <dbReference type="ARBA" id="ARBA00046200"/>
    </source>
</evidence>
<dbReference type="Proteomes" id="UP000823561">
    <property type="component" value="Chromosome 19"/>
</dbReference>
<gene>
    <name evidence="11" type="ORF">AALO_G00247100</name>
</gene>
<dbReference type="FunFam" id="1.20.5.500:FF:000003">
    <property type="entry name" value="ATPase inhibitor B, mitochondrial"/>
    <property type="match status" value="1"/>
</dbReference>
<evidence type="ECO:0000256" key="4">
    <source>
        <dbReference type="ARBA" id="ARBA00023054"/>
    </source>
</evidence>
<proteinExistence type="inferred from homology"/>
<evidence type="ECO:0000256" key="6">
    <source>
        <dbReference type="ARBA" id="ARBA00026043"/>
    </source>
</evidence>
<feature type="compositionally biased region" description="Gly residues" evidence="10">
    <location>
        <begin position="40"/>
        <end position="49"/>
    </location>
</feature>
<keyword evidence="12" id="KW-1185">Reference proteome</keyword>
<dbReference type="SUPFAM" id="SSF64602">
    <property type="entry name" value="F1 ATPase inhibitor, IF1, C-terminal domain"/>
    <property type="match status" value="1"/>
</dbReference>
<name>A0AAV6FTI3_9TELE</name>
<evidence type="ECO:0000256" key="2">
    <source>
        <dbReference type="ARBA" id="ARBA00010901"/>
    </source>
</evidence>
<comment type="caution">
    <text evidence="11">The sequence shown here is derived from an EMBL/GenBank/DDBJ whole genome shotgun (WGS) entry which is preliminary data.</text>
</comment>
<evidence type="ECO:0000256" key="3">
    <source>
        <dbReference type="ARBA" id="ARBA00022946"/>
    </source>
</evidence>
<evidence type="ECO:0000256" key="9">
    <source>
        <dbReference type="SAM" id="Coils"/>
    </source>
</evidence>
<evidence type="ECO:0000256" key="5">
    <source>
        <dbReference type="ARBA" id="ARBA00023128"/>
    </source>
</evidence>
<evidence type="ECO:0000313" key="12">
    <source>
        <dbReference type="Proteomes" id="UP000823561"/>
    </source>
</evidence>
<comment type="subcellular location">
    <subcellularLocation>
        <location evidence="1 8">Mitochondrion</location>
    </subcellularLocation>
</comment>
<dbReference type="InterPro" id="IPR007648">
    <property type="entry name" value="ATPase_inhibitor_mt"/>
</dbReference>
<dbReference type="AlphaFoldDB" id="A0AAV6FTI3"/>
<comment type="similarity">
    <text evidence="2 8">Belongs to the ATPase inhibitor family.</text>
</comment>
<feature type="coiled-coil region" evidence="9">
    <location>
        <begin position="80"/>
        <end position="107"/>
    </location>
</feature>
<dbReference type="EMBL" id="JADWDJ010000019">
    <property type="protein sequence ID" value="KAG5265855.1"/>
    <property type="molecule type" value="Genomic_DNA"/>
</dbReference>
<dbReference type="Gene3D" id="1.20.5.500">
    <property type="entry name" value="Single helix bin"/>
    <property type="match status" value="2"/>
</dbReference>
<keyword evidence="4 9" id="KW-0175">Coiled coil</keyword>
<dbReference type="GO" id="GO:0005739">
    <property type="term" value="C:mitochondrion"/>
    <property type="evidence" value="ECO:0007669"/>
    <property type="project" value="UniProtKB-SubCell"/>
</dbReference>
<evidence type="ECO:0000256" key="10">
    <source>
        <dbReference type="SAM" id="MobiDB-lite"/>
    </source>
</evidence>
<comment type="subunit">
    <text evidence="6 8">Homodimer; represents the active form and is present at a pH value below 6.5. Homotetramer; represents the inactive form and is present at a pH value above 7.0.</text>
</comment>
<dbReference type="PANTHER" id="PTHR48417">
    <property type="entry name" value="ATP SYNTHASE F1 SUBUNIT EPSILON"/>
    <property type="match status" value="1"/>
</dbReference>
<sequence length="113" mass="12915">MLFSQWNRTMARFLQANFRNVLATQLRLSSDKSGEHGKGVGKGGAGGGSTREAGAFGKKRATQEEMYFKRKEKEQLGALKQHHQGEIDHHKKEIERLQQEIKRHEGKIKELKD</sequence>
<dbReference type="Pfam" id="PF04568">
    <property type="entry name" value="IATP"/>
    <property type="match status" value="1"/>
</dbReference>